<feature type="compositionally biased region" description="Low complexity" evidence="6">
    <location>
        <begin position="304"/>
        <end position="328"/>
    </location>
</feature>
<feature type="region of interest" description="Disordered" evidence="6">
    <location>
        <begin position="1"/>
        <end position="128"/>
    </location>
</feature>
<dbReference type="AlphaFoldDB" id="A0A7I8JWQ0"/>
<feature type="domain" description="TPX2 C-terminal" evidence="7">
    <location>
        <begin position="179"/>
        <end position="254"/>
    </location>
</feature>
<feature type="region of interest" description="Disordered" evidence="6">
    <location>
        <begin position="203"/>
        <end position="347"/>
    </location>
</feature>
<gene>
    <name evidence="8" type="ORF">SI8410_01000410</name>
</gene>
<organism evidence="8 9">
    <name type="scientific">Spirodela intermedia</name>
    <name type="common">Intermediate duckweed</name>
    <dbReference type="NCBI Taxonomy" id="51605"/>
    <lineage>
        <taxon>Eukaryota</taxon>
        <taxon>Viridiplantae</taxon>
        <taxon>Streptophyta</taxon>
        <taxon>Embryophyta</taxon>
        <taxon>Tracheophyta</taxon>
        <taxon>Spermatophyta</taxon>
        <taxon>Magnoliopsida</taxon>
        <taxon>Liliopsida</taxon>
        <taxon>Araceae</taxon>
        <taxon>Lemnoideae</taxon>
        <taxon>Spirodela</taxon>
    </lineage>
</organism>
<feature type="compositionally biased region" description="Basic and acidic residues" evidence="6">
    <location>
        <begin position="42"/>
        <end position="70"/>
    </location>
</feature>
<reference evidence="8" key="1">
    <citation type="submission" date="2020-02" db="EMBL/GenBank/DDBJ databases">
        <authorList>
            <person name="Scholz U."/>
            <person name="Mascher M."/>
            <person name="Fiebig A."/>
        </authorList>
    </citation>
    <scope>NUCLEOTIDE SEQUENCE</scope>
</reference>
<keyword evidence="4" id="KW-0493">Microtubule</keyword>
<dbReference type="GO" id="GO:0008017">
    <property type="term" value="F:microtubule binding"/>
    <property type="evidence" value="ECO:0007669"/>
    <property type="project" value="InterPro"/>
</dbReference>
<evidence type="ECO:0000256" key="3">
    <source>
        <dbReference type="ARBA" id="ARBA00022490"/>
    </source>
</evidence>
<feature type="compositionally biased region" description="Basic and acidic residues" evidence="6">
    <location>
        <begin position="203"/>
        <end position="225"/>
    </location>
</feature>
<evidence type="ECO:0000313" key="8">
    <source>
        <dbReference type="EMBL" id="CAA7388108.1"/>
    </source>
</evidence>
<evidence type="ECO:0000256" key="6">
    <source>
        <dbReference type="SAM" id="MobiDB-lite"/>
    </source>
</evidence>
<comment type="subcellular location">
    <subcellularLocation>
        <location evidence="1">Cytoplasm</location>
        <location evidence="1">Cytoskeleton</location>
    </subcellularLocation>
</comment>
<keyword evidence="9" id="KW-1185">Reference proteome</keyword>
<keyword evidence="3" id="KW-0963">Cytoplasm</keyword>
<name>A0A7I8JWQ0_SPIIN</name>
<dbReference type="EMBL" id="LR746264">
    <property type="protein sequence ID" value="CAA7388108.1"/>
    <property type="molecule type" value="Genomic_DNA"/>
</dbReference>
<feature type="compositionally biased region" description="Basic and acidic residues" evidence="6">
    <location>
        <begin position="242"/>
        <end position="253"/>
    </location>
</feature>
<evidence type="ECO:0000256" key="1">
    <source>
        <dbReference type="ARBA" id="ARBA00004245"/>
    </source>
</evidence>
<evidence type="ECO:0000256" key="2">
    <source>
        <dbReference type="ARBA" id="ARBA00005885"/>
    </source>
</evidence>
<evidence type="ECO:0000256" key="4">
    <source>
        <dbReference type="ARBA" id="ARBA00022701"/>
    </source>
</evidence>
<dbReference type="PANTHER" id="PTHR46372:SF26">
    <property type="entry name" value="(WILD MALAYSIAN BANANA) HYPOTHETICAL PROTEIN"/>
    <property type="match status" value="1"/>
</dbReference>
<dbReference type="Pfam" id="PF06886">
    <property type="entry name" value="TPX2"/>
    <property type="match status" value="1"/>
</dbReference>
<dbReference type="Proteomes" id="UP000663760">
    <property type="component" value="Chromosome 1"/>
</dbReference>
<dbReference type="InterPro" id="IPR044806">
    <property type="entry name" value="WVD2/WDL1-4"/>
</dbReference>
<sequence length="347" mass="36518">MEAALDQDGHGAALLHGRPEDLQQSTGHDSPGVNGRVSSAAPERKTVKKPGSDRGDRLKGCNNFNKEKKGQTAPAAISQNQRRMAAISEGLSLPAKVAHNGGSRKATASAKPLKPGAEGQPPNALKLGSSGSNYFHGFMCLLFSLALKSGSVDATSDDNTSEVPHPGSASQRKSSSSGFAFRLDVRAEKRKEFFMKLEEKIQAKEEEKTNLQAKSKENQEAEIKQLRKSLTFKATPMPSFYKEPEPPKAELKKIPTTRAVSPKLGRRKPSAASESSPEGERNRPNGGPANGNGGPVVSKKTTRKSSSPAPATAKPNAKAAAAAAAAPRPEVEAEGKPSGGESEQSAP</sequence>
<dbReference type="InterPro" id="IPR027329">
    <property type="entry name" value="TPX2_C"/>
</dbReference>
<evidence type="ECO:0000256" key="5">
    <source>
        <dbReference type="ARBA" id="ARBA00023212"/>
    </source>
</evidence>
<evidence type="ECO:0000313" key="9">
    <source>
        <dbReference type="Proteomes" id="UP000663760"/>
    </source>
</evidence>
<dbReference type="OrthoDB" id="1939285at2759"/>
<comment type="similarity">
    <text evidence="2">Belongs to the TPX2 family.</text>
</comment>
<proteinExistence type="inferred from homology"/>
<dbReference type="GO" id="GO:0005874">
    <property type="term" value="C:microtubule"/>
    <property type="evidence" value="ECO:0007669"/>
    <property type="project" value="UniProtKB-KW"/>
</dbReference>
<keyword evidence="5" id="KW-0206">Cytoskeleton</keyword>
<dbReference type="GO" id="GO:0000226">
    <property type="term" value="P:microtubule cytoskeleton organization"/>
    <property type="evidence" value="ECO:0007669"/>
    <property type="project" value="InterPro"/>
</dbReference>
<dbReference type="PANTHER" id="PTHR46372">
    <property type="entry name" value="PROTEIN WVD2-LIKE 3"/>
    <property type="match status" value="1"/>
</dbReference>
<protein>
    <recommendedName>
        <fullName evidence="7">TPX2 C-terminal domain-containing protein</fullName>
    </recommendedName>
</protein>
<evidence type="ECO:0000259" key="7">
    <source>
        <dbReference type="Pfam" id="PF06886"/>
    </source>
</evidence>
<accession>A0A7I8JWQ0</accession>
<feature type="region of interest" description="Disordered" evidence="6">
    <location>
        <begin position="152"/>
        <end position="181"/>
    </location>
</feature>
<feature type="compositionally biased region" description="Low complexity" evidence="6">
    <location>
        <begin position="168"/>
        <end position="177"/>
    </location>
</feature>